<feature type="compositionally biased region" description="Basic and acidic residues" evidence="2">
    <location>
        <begin position="148"/>
        <end position="175"/>
    </location>
</feature>
<feature type="compositionally biased region" description="Low complexity" evidence="2">
    <location>
        <begin position="56"/>
        <end position="65"/>
    </location>
</feature>
<evidence type="ECO:0000313" key="6">
    <source>
        <dbReference type="Proteomes" id="UP001201812"/>
    </source>
</evidence>
<accession>A0AAD4QZF4</accession>
<dbReference type="Pfam" id="PF01549">
    <property type="entry name" value="ShK"/>
    <property type="match status" value="2"/>
</dbReference>
<sequence length="369" mass="43441">MVLIIALIFYISIFSNVRKSSIILYANAEEDEEENRRVDDTENGRPDFEENRNTNEENPNENLENTQEEPENRRSNEMPPPRRSASRQSPETERPRRSRSSRDTDIHMRNVLMRTLFRESFPSRRSTVRPRTRPPRRRTSAPRRKSRERPQSRERPEPENPRSREVEPTDYRPRPETSNPEPISLPTDYDSEELPLPDFIIENRTVIPQNIQDVGLNCHQMSNMCENNLYRTAMARLCSRSCYGADNLCVDRRPDLCPFWVQRNFCNSTFYSPQMKVEYCGRTCGLCHPGKRPNSTIPVPRRVQNSWWDSTRTQNRRRPNDVRSTLTVPNSDFDSNSLDVDSEPISLEERPRFGRRNRVGRRNVSSLEK</sequence>
<feature type="region of interest" description="Disordered" evidence="2">
    <location>
        <begin position="295"/>
        <end position="369"/>
    </location>
</feature>
<keyword evidence="6" id="KW-1185">Reference proteome</keyword>
<dbReference type="Gene3D" id="1.10.10.1940">
    <property type="match status" value="1"/>
</dbReference>
<feature type="region of interest" description="Disordered" evidence="2">
    <location>
        <begin position="29"/>
        <end position="190"/>
    </location>
</feature>
<dbReference type="PROSITE" id="PS51670">
    <property type="entry name" value="SHKT"/>
    <property type="match status" value="1"/>
</dbReference>
<dbReference type="Proteomes" id="UP001201812">
    <property type="component" value="Unassembled WGS sequence"/>
</dbReference>
<keyword evidence="3" id="KW-0732">Signal</keyword>
<evidence type="ECO:0000256" key="3">
    <source>
        <dbReference type="SAM" id="SignalP"/>
    </source>
</evidence>
<evidence type="ECO:0000256" key="1">
    <source>
        <dbReference type="PROSITE-ProRule" id="PRU01005"/>
    </source>
</evidence>
<proteinExistence type="predicted"/>
<organism evidence="5 6">
    <name type="scientific">Ditylenchus destructor</name>
    <dbReference type="NCBI Taxonomy" id="166010"/>
    <lineage>
        <taxon>Eukaryota</taxon>
        <taxon>Metazoa</taxon>
        <taxon>Ecdysozoa</taxon>
        <taxon>Nematoda</taxon>
        <taxon>Chromadorea</taxon>
        <taxon>Rhabditida</taxon>
        <taxon>Tylenchina</taxon>
        <taxon>Tylenchomorpha</taxon>
        <taxon>Sphaerularioidea</taxon>
        <taxon>Anguinidae</taxon>
        <taxon>Anguininae</taxon>
        <taxon>Ditylenchus</taxon>
    </lineage>
</organism>
<feature type="compositionally biased region" description="Basic and acidic residues" evidence="2">
    <location>
        <begin position="34"/>
        <end position="55"/>
    </location>
</feature>
<evidence type="ECO:0000313" key="5">
    <source>
        <dbReference type="EMBL" id="KAI1711394.1"/>
    </source>
</evidence>
<dbReference type="PANTHER" id="PTHR21724">
    <property type="entry name" value="SHKT DOMAIN-CONTAINING PROTEIN"/>
    <property type="match status" value="1"/>
</dbReference>
<feature type="compositionally biased region" description="Basic and acidic residues" evidence="2">
    <location>
        <begin position="90"/>
        <end position="108"/>
    </location>
</feature>
<dbReference type="PANTHER" id="PTHR21724:SF109">
    <property type="entry name" value="SHKT DOMAIN-CONTAINING PROTEIN"/>
    <property type="match status" value="1"/>
</dbReference>
<reference evidence="5" key="1">
    <citation type="submission" date="2022-01" db="EMBL/GenBank/DDBJ databases">
        <title>Genome Sequence Resource for Two Populations of Ditylenchus destructor, the Migratory Endoparasitic Phytonematode.</title>
        <authorList>
            <person name="Zhang H."/>
            <person name="Lin R."/>
            <person name="Xie B."/>
        </authorList>
    </citation>
    <scope>NUCLEOTIDE SEQUENCE</scope>
    <source>
        <strain evidence="5">BazhouSP</strain>
    </source>
</reference>
<feature type="compositionally biased region" description="Polar residues" evidence="2">
    <location>
        <begin position="295"/>
        <end position="313"/>
    </location>
</feature>
<comment type="caution">
    <text evidence="5">The sequence shown here is derived from an EMBL/GenBank/DDBJ whole genome shotgun (WGS) entry which is preliminary data.</text>
</comment>
<gene>
    <name evidence="5" type="ORF">DdX_10274</name>
</gene>
<evidence type="ECO:0000259" key="4">
    <source>
        <dbReference type="PROSITE" id="PS51670"/>
    </source>
</evidence>
<dbReference type="AlphaFoldDB" id="A0AAD4QZF4"/>
<evidence type="ECO:0000256" key="2">
    <source>
        <dbReference type="SAM" id="MobiDB-lite"/>
    </source>
</evidence>
<comment type="caution">
    <text evidence="1">Lacks conserved residue(s) required for the propagation of feature annotation.</text>
</comment>
<feature type="chain" id="PRO_5041984514" evidence="3">
    <location>
        <begin position="20"/>
        <end position="369"/>
    </location>
</feature>
<feature type="signal peptide" evidence="3">
    <location>
        <begin position="1"/>
        <end position="19"/>
    </location>
</feature>
<protein>
    <submittedName>
        <fullName evidence="5">ShK domain-like domain-containing protein</fullName>
    </submittedName>
</protein>
<feature type="domain" description="ShKT" evidence="4">
    <location>
        <begin position="249"/>
        <end position="287"/>
    </location>
</feature>
<dbReference type="EMBL" id="JAKKPZ010000022">
    <property type="protein sequence ID" value="KAI1711394.1"/>
    <property type="molecule type" value="Genomic_DNA"/>
</dbReference>
<feature type="compositionally biased region" description="Polar residues" evidence="2">
    <location>
        <begin position="322"/>
        <end position="339"/>
    </location>
</feature>
<feature type="compositionally biased region" description="Basic residues" evidence="2">
    <location>
        <begin position="126"/>
        <end position="147"/>
    </location>
</feature>
<dbReference type="InterPro" id="IPR003582">
    <property type="entry name" value="ShKT_dom"/>
</dbReference>
<name>A0AAD4QZF4_9BILA</name>
<dbReference type="SMART" id="SM00254">
    <property type="entry name" value="ShKT"/>
    <property type="match status" value="1"/>
</dbReference>